<keyword evidence="2" id="KW-0472">Membrane</keyword>
<dbReference type="KEGG" id="hsai:HPS36_01650"/>
<dbReference type="Proteomes" id="UP000505020">
    <property type="component" value="Chromosome"/>
</dbReference>
<feature type="transmembrane region" description="Helical" evidence="2">
    <location>
        <begin position="251"/>
        <end position="271"/>
    </location>
</feature>
<evidence type="ECO:0000313" key="3">
    <source>
        <dbReference type="EMBL" id="QKG91611.1"/>
    </source>
</evidence>
<proteinExistence type="predicted"/>
<evidence type="ECO:0000313" key="4">
    <source>
        <dbReference type="Proteomes" id="UP000505020"/>
    </source>
</evidence>
<keyword evidence="2" id="KW-1133">Transmembrane helix</keyword>
<evidence type="ECO:0000256" key="2">
    <source>
        <dbReference type="SAM" id="Phobius"/>
    </source>
</evidence>
<accession>A0A7D4BA97</accession>
<dbReference type="GeneID" id="55593666"/>
<sequence length="298" mass="34343">MVTGFYAALAGAASVFIGILTALLASNLSNLNAQRERIERRIETIDARIGNLDTQYEHFQDTLEQIREQEEANQRREEAADQVDEFIEDHVGTEFDIDPDDLTPRRLQQEFADYLGVDRLNEEQHNVLQEHFEDIQEALTPSSSWMGPNIDPGTFTDSAVIASNNQIEHMWQMYTNERYNRNYRRWIQTMTEIRSLQDERERLVDRHESLDPSRIRGSLRATVVTIVLSVGVPLFAYLLRVAEFTFVTDVPVWLEPGSIFVIWVGGLVYVFNHLREQLDEDGGDIPDEPEISLDDENV</sequence>
<keyword evidence="1" id="KW-0175">Coiled coil</keyword>
<organism evidence="3 4">
    <name type="scientific">Halorubrum salinarum</name>
    <dbReference type="NCBI Taxonomy" id="2739057"/>
    <lineage>
        <taxon>Archaea</taxon>
        <taxon>Methanobacteriati</taxon>
        <taxon>Methanobacteriota</taxon>
        <taxon>Stenosarchaea group</taxon>
        <taxon>Halobacteria</taxon>
        <taxon>Halobacteriales</taxon>
        <taxon>Haloferacaceae</taxon>
        <taxon>Halorubrum</taxon>
    </lineage>
</organism>
<dbReference type="RefSeq" id="WP_173228258.1">
    <property type="nucleotide sequence ID" value="NZ_CP053941.1"/>
</dbReference>
<dbReference type="EMBL" id="CP053941">
    <property type="protein sequence ID" value="QKG91611.1"/>
    <property type="molecule type" value="Genomic_DNA"/>
</dbReference>
<gene>
    <name evidence="3" type="ORF">HPS36_01650</name>
</gene>
<name>A0A7D4BA97_9EURY</name>
<dbReference type="AlphaFoldDB" id="A0A7D4BA97"/>
<feature type="transmembrane region" description="Helical" evidence="2">
    <location>
        <begin position="6"/>
        <end position="28"/>
    </location>
</feature>
<keyword evidence="2" id="KW-0812">Transmembrane</keyword>
<feature type="transmembrane region" description="Helical" evidence="2">
    <location>
        <begin position="219"/>
        <end position="239"/>
    </location>
</feature>
<evidence type="ECO:0000256" key="1">
    <source>
        <dbReference type="SAM" id="Coils"/>
    </source>
</evidence>
<reference evidence="3 4" key="1">
    <citation type="submission" date="2020-05" db="EMBL/GenBank/DDBJ databases">
        <title>Halorubrum RHB-C sp.nov., an extremely halophilic archaeon isolated from solar salt farm.</title>
        <authorList>
            <person name="Ho H."/>
            <person name="Danganan R.E."/>
            <person name="Dedeles G.R."/>
            <person name="Kim S.-G."/>
        </authorList>
    </citation>
    <scope>NUCLEOTIDE SEQUENCE [LARGE SCALE GENOMIC DNA]</scope>
    <source>
        <strain evidence="3 4">RHB-C</strain>
    </source>
</reference>
<protein>
    <submittedName>
        <fullName evidence="3">Uncharacterized protein</fullName>
    </submittedName>
</protein>
<keyword evidence="4" id="KW-1185">Reference proteome</keyword>
<feature type="coiled-coil region" evidence="1">
    <location>
        <begin position="21"/>
        <end position="89"/>
    </location>
</feature>